<evidence type="ECO:0000313" key="1">
    <source>
        <dbReference type="EMBL" id="PHK01123.1"/>
    </source>
</evidence>
<dbReference type="AlphaFoldDB" id="A0A9Q5Z9I0"/>
<gene>
    <name evidence="1" type="ORF">VF08_22480</name>
</gene>
<dbReference type="RefSeq" id="WP_099068513.1">
    <property type="nucleotide sequence ID" value="NZ_LAHD01000073.1"/>
</dbReference>
<reference evidence="1 2" key="1">
    <citation type="submission" date="2015-02" db="EMBL/GenBank/DDBJ databases">
        <title>Nostoc linckia genome annotation.</title>
        <authorList>
            <person name="Zhou Z."/>
        </authorList>
    </citation>
    <scope>NUCLEOTIDE SEQUENCE [LARGE SCALE GENOMIC DNA]</scope>
    <source>
        <strain evidence="2">z8</strain>
    </source>
</reference>
<protein>
    <submittedName>
        <fullName evidence="1">Uncharacterized protein</fullName>
    </submittedName>
</protein>
<comment type="caution">
    <text evidence="1">The sequence shown here is derived from an EMBL/GenBank/DDBJ whole genome shotgun (WGS) entry which is preliminary data.</text>
</comment>
<organism evidence="1 2">
    <name type="scientific">Nostoc linckia z8</name>
    <dbReference type="NCBI Taxonomy" id="1628746"/>
    <lineage>
        <taxon>Bacteria</taxon>
        <taxon>Bacillati</taxon>
        <taxon>Cyanobacteriota</taxon>
        <taxon>Cyanophyceae</taxon>
        <taxon>Nostocales</taxon>
        <taxon>Nostocaceae</taxon>
        <taxon>Nostoc</taxon>
    </lineage>
</organism>
<evidence type="ECO:0000313" key="2">
    <source>
        <dbReference type="Proteomes" id="UP000222310"/>
    </source>
</evidence>
<accession>A0A9Q5Z9I0</accession>
<name>A0A9Q5Z9I0_NOSLI</name>
<dbReference type="Proteomes" id="UP000222310">
    <property type="component" value="Unassembled WGS sequence"/>
</dbReference>
<dbReference type="EMBL" id="LAHD01000073">
    <property type="protein sequence ID" value="PHK01123.1"/>
    <property type="molecule type" value="Genomic_DNA"/>
</dbReference>
<dbReference type="GeneID" id="57098055"/>
<sequence>MSINLDLPPELENELSTEASQLNLPLSEYILRILFVRQVIANPPKTGAELVAYWHSEGIINSRPDITDSQAYARKLRHEAETRDRAFIS</sequence>
<proteinExistence type="predicted"/>